<feature type="binding site" description="axial binding residue" evidence="20">
    <location>
        <position position="140"/>
    </location>
    <ligand>
        <name>heme c</name>
        <dbReference type="ChEBI" id="CHEBI:61717"/>
        <label>1</label>
    </ligand>
    <ligandPart>
        <name>Fe</name>
        <dbReference type="ChEBI" id="CHEBI:18248"/>
    </ligandPart>
</feature>
<dbReference type="Pfam" id="PF13442">
    <property type="entry name" value="Cytochrome_CBB3"/>
    <property type="match status" value="2"/>
</dbReference>
<dbReference type="PRINTS" id="PR00605">
    <property type="entry name" value="CYTCHROMECIC"/>
</dbReference>
<evidence type="ECO:0000259" key="23">
    <source>
        <dbReference type="PROSITE" id="PS51007"/>
    </source>
</evidence>
<comment type="subunit">
    <text evidence="19">Component of the cbb3-type cytochrome c oxidase.</text>
</comment>
<keyword evidence="8 19" id="KW-0679">Respiratory chain</keyword>
<dbReference type="InterPro" id="IPR032858">
    <property type="entry name" value="CcoP_N"/>
</dbReference>
<sequence length="307" mass="33980">MSKPTEKKGAVQTTGHAWDGDLQEYNNPLPRWWLWGFYATVVFAVVYWLMYPAWPVGNTFTKGFNTITFEVDGEERTTHWNTRALLVRDMQSSPSAVRQREFLEQIAAASYEEILTDADKISFVRSYAHGIFGDFCAACHQVGGAGIVGLYPNLANDDWLWGGTVERIEETLIQGRLGYMPSYRETLSADQMNDVAVYVLSIAGYEGGDADAIGRGDRIFHGAEGGCFQCHNVGGVGRTSQGAPNLTNNIWQIIDVPNAADHDARVELVKSVLRNGIQRQMPAFADRLSPIEIKVLTAYVHQLGGGQ</sequence>
<keyword evidence="17 19" id="KW-0406">Ion transport</keyword>
<evidence type="ECO:0000256" key="17">
    <source>
        <dbReference type="ARBA" id="ARBA00023065"/>
    </source>
</evidence>
<keyword evidence="15 19" id="KW-0560">Oxidoreductase</keyword>
<dbReference type="eggNOG" id="COG2010">
    <property type="taxonomic scope" value="Bacteria"/>
</dbReference>
<dbReference type="STRING" id="396588.Tgr7_2997"/>
<accession>B8GPE7</accession>
<feature type="binding site" description="covalent" evidence="21">
    <location>
        <position position="139"/>
    </location>
    <ligand>
        <name>heme c</name>
        <dbReference type="ChEBI" id="CHEBI:61717"/>
        <label>1</label>
    </ligand>
</feature>
<keyword evidence="14 22" id="KW-1133">Transmembrane helix</keyword>
<evidence type="ECO:0000256" key="5">
    <source>
        <dbReference type="ARBA" id="ARBA00022475"/>
    </source>
</evidence>
<dbReference type="Gene3D" id="6.10.280.130">
    <property type="match status" value="1"/>
</dbReference>
<dbReference type="OrthoDB" id="9811281at2"/>
<dbReference type="GO" id="GO:0005506">
    <property type="term" value="F:iron ion binding"/>
    <property type="evidence" value="ECO:0007669"/>
    <property type="project" value="InterPro"/>
</dbReference>
<dbReference type="Gene3D" id="1.10.760.10">
    <property type="entry name" value="Cytochrome c-like domain"/>
    <property type="match status" value="2"/>
</dbReference>
<dbReference type="InterPro" id="IPR004678">
    <property type="entry name" value="Cyt_c_oxidase_cbb3_su3"/>
</dbReference>
<keyword evidence="12 19" id="KW-0375">Hydrogen ion transport</keyword>
<evidence type="ECO:0000256" key="16">
    <source>
        <dbReference type="ARBA" id="ARBA00023004"/>
    </source>
</evidence>
<dbReference type="GO" id="GO:0006119">
    <property type="term" value="P:oxidative phosphorylation"/>
    <property type="evidence" value="ECO:0007669"/>
    <property type="project" value="UniProtKB-UniPathway"/>
</dbReference>
<feature type="binding site" description="covalent" evidence="21">
    <location>
        <position position="227"/>
    </location>
    <ligand>
        <name>heme c</name>
        <dbReference type="ChEBI" id="CHEBI:61717"/>
        <label>2</label>
    </ligand>
</feature>
<name>B8GPE7_THISH</name>
<comment type="pathway">
    <text evidence="2 19">Energy metabolism; oxidative phosphorylation.</text>
</comment>
<evidence type="ECO:0000256" key="12">
    <source>
        <dbReference type="ARBA" id="ARBA00022781"/>
    </source>
</evidence>
<dbReference type="PANTHER" id="PTHR33751:SF1">
    <property type="entry name" value="CBB3-TYPE CYTOCHROME C OXIDASE SUBUNIT FIXP"/>
    <property type="match status" value="1"/>
</dbReference>
<keyword evidence="6 19" id="KW-0997">Cell inner membrane</keyword>
<dbReference type="GO" id="GO:0009055">
    <property type="term" value="F:electron transfer activity"/>
    <property type="evidence" value="ECO:0007669"/>
    <property type="project" value="InterPro"/>
</dbReference>
<dbReference type="InterPro" id="IPR036909">
    <property type="entry name" value="Cyt_c-like_dom_sf"/>
</dbReference>
<keyword evidence="7 19" id="KW-0349">Heme</keyword>
<dbReference type="RefSeq" id="WP_012639530.1">
    <property type="nucleotide sequence ID" value="NC_011901.1"/>
</dbReference>
<evidence type="ECO:0000256" key="22">
    <source>
        <dbReference type="SAM" id="Phobius"/>
    </source>
</evidence>
<reference evidence="24 25" key="1">
    <citation type="journal article" date="2011" name="Stand. Genomic Sci.">
        <title>Complete genome sequence of 'Thioalkalivibrio sulfidophilus' HL-EbGr7.</title>
        <authorList>
            <person name="Muyzer G."/>
            <person name="Sorokin D.Y."/>
            <person name="Mavromatis K."/>
            <person name="Lapidus A."/>
            <person name="Clum A."/>
            <person name="Ivanova N."/>
            <person name="Pati A."/>
            <person name="d'Haeseleer P."/>
            <person name="Woyke T."/>
            <person name="Kyrpides N.C."/>
        </authorList>
    </citation>
    <scope>NUCLEOTIDE SEQUENCE [LARGE SCALE GENOMIC DNA]</scope>
    <source>
        <strain evidence="24 25">HL-EbGR7</strain>
    </source>
</reference>
<comment type="function">
    <text evidence="19">C-type cytochrome. Part of the cbb3-type cytochrome c oxidase complex.</text>
</comment>
<dbReference type="InterPro" id="IPR009056">
    <property type="entry name" value="Cyt_c-like_dom"/>
</dbReference>
<dbReference type="Proteomes" id="UP000002383">
    <property type="component" value="Chromosome"/>
</dbReference>
<feature type="binding site" description="axial binding residue" evidence="20">
    <location>
        <position position="231"/>
    </location>
    <ligand>
        <name>heme c</name>
        <dbReference type="ChEBI" id="CHEBI:61717"/>
        <label>2</label>
    </ligand>
    <ligandPart>
        <name>Fe</name>
        <dbReference type="ChEBI" id="CHEBI:18248"/>
    </ligandPart>
</feature>
<evidence type="ECO:0000256" key="10">
    <source>
        <dbReference type="ARBA" id="ARBA00022723"/>
    </source>
</evidence>
<evidence type="ECO:0000256" key="1">
    <source>
        <dbReference type="ARBA" id="ARBA00004533"/>
    </source>
</evidence>
<evidence type="ECO:0000256" key="3">
    <source>
        <dbReference type="ARBA" id="ARBA00006113"/>
    </source>
</evidence>
<dbReference type="GO" id="GO:0020037">
    <property type="term" value="F:heme binding"/>
    <property type="evidence" value="ECO:0007669"/>
    <property type="project" value="InterPro"/>
</dbReference>
<evidence type="ECO:0000256" key="20">
    <source>
        <dbReference type="PIRSR" id="PIRSR000006-1"/>
    </source>
</evidence>
<dbReference type="HOGENOM" id="CLU_047545_2_0_6"/>
<keyword evidence="4 19" id="KW-0813">Transport</keyword>
<gene>
    <name evidence="24" type="ordered locus">Tgr7_2997</name>
</gene>
<dbReference type="SUPFAM" id="SSF46626">
    <property type="entry name" value="Cytochrome c"/>
    <property type="match status" value="2"/>
</dbReference>
<dbReference type="PANTHER" id="PTHR33751">
    <property type="entry name" value="CBB3-TYPE CYTOCHROME C OXIDASE SUBUNIT FIXP"/>
    <property type="match status" value="1"/>
</dbReference>
<keyword evidence="25" id="KW-1185">Reference proteome</keyword>
<comment type="similarity">
    <text evidence="3 19">Belongs to the CcoP / FixP family.</text>
</comment>
<proteinExistence type="inferred from homology"/>
<dbReference type="AlphaFoldDB" id="B8GPE7"/>
<dbReference type="UniPathway" id="UPA00705"/>
<evidence type="ECO:0000256" key="6">
    <source>
        <dbReference type="ARBA" id="ARBA00022519"/>
    </source>
</evidence>
<feature type="domain" description="Cytochrome c" evidence="23">
    <location>
        <begin position="116"/>
        <end position="203"/>
    </location>
</feature>
<comment type="cofactor">
    <cofactor evidence="19 21">
        <name>heme c</name>
        <dbReference type="ChEBI" id="CHEBI:61717"/>
    </cofactor>
    <text evidence="19 21">Binds 2 heme C groups per subunit.</text>
</comment>
<evidence type="ECO:0000256" key="18">
    <source>
        <dbReference type="ARBA" id="ARBA00023136"/>
    </source>
</evidence>
<feature type="domain" description="Cytochrome c" evidence="23">
    <location>
        <begin position="211"/>
        <end position="304"/>
    </location>
</feature>
<dbReference type="GO" id="GO:1902600">
    <property type="term" value="P:proton transmembrane transport"/>
    <property type="evidence" value="ECO:0007669"/>
    <property type="project" value="UniProtKB-KW"/>
</dbReference>
<evidence type="ECO:0000256" key="11">
    <source>
        <dbReference type="ARBA" id="ARBA00022737"/>
    </source>
</evidence>
<evidence type="ECO:0000256" key="13">
    <source>
        <dbReference type="ARBA" id="ARBA00022982"/>
    </source>
</evidence>
<dbReference type="NCBIfam" id="TIGR00782">
    <property type="entry name" value="ccoP"/>
    <property type="match status" value="1"/>
</dbReference>
<dbReference type="KEGG" id="tgr:Tgr7_2997"/>
<dbReference type="InterPro" id="IPR050597">
    <property type="entry name" value="Cytochrome_c_Oxidase_Subunit"/>
</dbReference>
<comment type="subcellular location">
    <subcellularLocation>
        <location evidence="1 19">Cell inner membrane</location>
    </subcellularLocation>
</comment>
<keyword evidence="5 19" id="KW-1003">Cell membrane</keyword>
<feature type="binding site" description="axial binding residue" evidence="20">
    <location>
        <position position="281"/>
    </location>
    <ligand>
        <name>heme c</name>
        <dbReference type="ChEBI" id="CHEBI:61717"/>
        <label>1</label>
    </ligand>
    <ligandPart>
        <name>Fe</name>
        <dbReference type="ChEBI" id="CHEBI:18248"/>
    </ligandPart>
</feature>
<feature type="transmembrane region" description="Helical" evidence="22">
    <location>
        <begin position="32"/>
        <end position="50"/>
    </location>
</feature>
<evidence type="ECO:0000256" key="8">
    <source>
        <dbReference type="ARBA" id="ARBA00022660"/>
    </source>
</evidence>
<dbReference type="EMBL" id="CP001339">
    <property type="protein sequence ID" value="ACL74067.1"/>
    <property type="molecule type" value="Genomic_DNA"/>
</dbReference>
<keyword evidence="18 19" id="KW-0472">Membrane</keyword>
<feature type="binding site" description="axial binding residue" evidence="20">
    <location>
        <position position="180"/>
    </location>
    <ligand>
        <name>heme c</name>
        <dbReference type="ChEBI" id="CHEBI:61717"/>
        <label>2</label>
    </ligand>
    <ligandPart>
        <name>Fe</name>
        <dbReference type="ChEBI" id="CHEBI:18248"/>
    </ligandPart>
</feature>
<evidence type="ECO:0000256" key="7">
    <source>
        <dbReference type="ARBA" id="ARBA00022617"/>
    </source>
</evidence>
<keyword evidence="13 19" id="KW-0249">Electron transport</keyword>
<keyword evidence="16 19" id="KW-0408">Iron</keyword>
<evidence type="ECO:0000313" key="25">
    <source>
        <dbReference type="Proteomes" id="UP000002383"/>
    </source>
</evidence>
<keyword evidence="10 19" id="KW-0479">Metal-binding</keyword>
<feature type="binding site" description="covalent" evidence="21">
    <location>
        <position position="136"/>
    </location>
    <ligand>
        <name>heme c</name>
        <dbReference type="ChEBI" id="CHEBI:61717"/>
        <label>1</label>
    </ligand>
</feature>
<evidence type="ECO:0000256" key="2">
    <source>
        <dbReference type="ARBA" id="ARBA00004673"/>
    </source>
</evidence>
<dbReference type="InterPro" id="IPR038414">
    <property type="entry name" value="CcoP_N_sf"/>
</dbReference>
<dbReference type="PROSITE" id="PS51007">
    <property type="entry name" value="CYTC"/>
    <property type="match status" value="2"/>
</dbReference>
<dbReference type="InterPro" id="IPR008168">
    <property type="entry name" value="Cyt_C_IC"/>
</dbReference>
<evidence type="ECO:0000313" key="24">
    <source>
        <dbReference type="EMBL" id="ACL74067.1"/>
    </source>
</evidence>
<keyword evidence="11" id="KW-0677">Repeat</keyword>
<protein>
    <recommendedName>
        <fullName evidence="19">Cbb3-type cytochrome c oxidase subunit</fullName>
    </recommendedName>
</protein>
<evidence type="ECO:0000256" key="9">
    <source>
        <dbReference type="ARBA" id="ARBA00022692"/>
    </source>
</evidence>
<dbReference type="GO" id="GO:0005886">
    <property type="term" value="C:plasma membrane"/>
    <property type="evidence" value="ECO:0007669"/>
    <property type="project" value="UniProtKB-SubCell"/>
</dbReference>
<organism evidence="24 25">
    <name type="scientific">Thioalkalivibrio sulfidiphilus (strain HL-EbGR7)</name>
    <dbReference type="NCBI Taxonomy" id="396588"/>
    <lineage>
        <taxon>Bacteria</taxon>
        <taxon>Pseudomonadati</taxon>
        <taxon>Pseudomonadota</taxon>
        <taxon>Gammaproteobacteria</taxon>
        <taxon>Chromatiales</taxon>
        <taxon>Ectothiorhodospiraceae</taxon>
        <taxon>Thioalkalivibrio</taxon>
    </lineage>
</organism>
<feature type="binding site" description="covalent" evidence="21">
    <location>
        <position position="230"/>
    </location>
    <ligand>
        <name>heme c</name>
        <dbReference type="ChEBI" id="CHEBI:61717"/>
        <label>2</label>
    </ligand>
</feature>
<dbReference type="PIRSF" id="PIRSF000006">
    <property type="entry name" value="Cbb3-Cox_fixP"/>
    <property type="match status" value="1"/>
</dbReference>
<dbReference type="Pfam" id="PF14715">
    <property type="entry name" value="FixP_N"/>
    <property type="match status" value="1"/>
</dbReference>
<keyword evidence="9 22" id="KW-0812">Transmembrane</keyword>
<evidence type="ECO:0000256" key="4">
    <source>
        <dbReference type="ARBA" id="ARBA00022448"/>
    </source>
</evidence>
<evidence type="ECO:0000256" key="21">
    <source>
        <dbReference type="PIRSR" id="PIRSR000006-2"/>
    </source>
</evidence>
<evidence type="ECO:0000256" key="15">
    <source>
        <dbReference type="ARBA" id="ARBA00023002"/>
    </source>
</evidence>
<dbReference type="GO" id="GO:0016491">
    <property type="term" value="F:oxidoreductase activity"/>
    <property type="evidence" value="ECO:0007669"/>
    <property type="project" value="UniProtKB-KW"/>
</dbReference>
<evidence type="ECO:0000256" key="19">
    <source>
        <dbReference type="PIRNR" id="PIRNR000006"/>
    </source>
</evidence>
<evidence type="ECO:0000256" key="14">
    <source>
        <dbReference type="ARBA" id="ARBA00022989"/>
    </source>
</evidence>